<keyword evidence="2 4" id="KW-0238">DNA-binding</keyword>
<evidence type="ECO:0000256" key="1">
    <source>
        <dbReference type="ARBA" id="ARBA00023015"/>
    </source>
</evidence>
<feature type="region of interest" description="Disordered" evidence="5">
    <location>
        <begin position="129"/>
        <end position="153"/>
    </location>
</feature>
<gene>
    <name evidence="7" type="ORF">QIS99_30030</name>
</gene>
<dbReference type="PRINTS" id="PR00455">
    <property type="entry name" value="HTHTETR"/>
</dbReference>
<evidence type="ECO:0000256" key="5">
    <source>
        <dbReference type="SAM" id="MobiDB-lite"/>
    </source>
</evidence>
<dbReference type="EMBL" id="JASCIR010000047">
    <property type="protein sequence ID" value="MDI3390399.1"/>
    <property type="molecule type" value="Genomic_DNA"/>
</dbReference>
<organism evidence="7 8">
    <name type="scientific">Streptomyces solicavernae</name>
    <dbReference type="NCBI Taxonomy" id="3043614"/>
    <lineage>
        <taxon>Bacteria</taxon>
        <taxon>Bacillati</taxon>
        <taxon>Actinomycetota</taxon>
        <taxon>Actinomycetes</taxon>
        <taxon>Kitasatosporales</taxon>
        <taxon>Streptomycetaceae</taxon>
        <taxon>Streptomyces</taxon>
    </lineage>
</organism>
<dbReference type="PANTHER" id="PTHR30055:SF234">
    <property type="entry name" value="HTH-TYPE TRANSCRIPTIONAL REGULATOR BETI"/>
    <property type="match status" value="1"/>
</dbReference>
<dbReference type="RefSeq" id="WP_282516883.1">
    <property type="nucleotide sequence ID" value="NZ_JASCIR010000047.1"/>
</dbReference>
<name>A0ABT6S1S7_9ACTN</name>
<keyword evidence="3" id="KW-0804">Transcription</keyword>
<dbReference type="SUPFAM" id="SSF46689">
    <property type="entry name" value="Homeodomain-like"/>
    <property type="match status" value="1"/>
</dbReference>
<feature type="DNA-binding region" description="H-T-H motif" evidence="4">
    <location>
        <begin position="29"/>
        <end position="48"/>
    </location>
</feature>
<sequence>MEKRPEHTRQVLIRAAAELIANGRFADAGLVNICRAAGVSRGALYHHFGSVAELVSEVYDRALVRIDELADEAFGGPPAEAPAEFSIALGAALLEEELVRAGIQIGADGTAEPPRLRELTLTRLRERMTEGAREGAGKGGAGDGGAGQGAGAGADADRLADLAVVVTAGLESLGHADPYWWSPGAAKQIWGMVEPLFAEEGRVLPQPPQP</sequence>
<dbReference type="InterPro" id="IPR001647">
    <property type="entry name" value="HTH_TetR"/>
</dbReference>
<evidence type="ECO:0000259" key="6">
    <source>
        <dbReference type="PROSITE" id="PS50977"/>
    </source>
</evidence>
<feature type="compositionally biased region" description="Gly residues" evidence="5">
    <location>
        <begin position="137"/>
        <end position="152"/>
    </location>
</feature>
<evidence type="ECO:0000256" key="3">
    <source>
        <dbReference type="ARBA" id="ARBA00023163"/>
    </source>
</evidence>
<dbReference type="Gene3D" id="1.10.357.10">
    <property type="entry name" value="Tetracycline Repressor, domain 2"/>
    <property type="match status" value="1"/>
</dbReference>
<dbReference type="PROSITE" id="PS50977">
    <property type="entry name" value="HTH_TETR_2"/>
    <property type="match status" value="1"/>
</dbReference>
<evidence type="ECO:0000256" key="2">
    <source>
        <dbReference type="ARBA" id="ARBA00023125"/>
    </source>
</evidence>
<keyword evidence="1" id="KW-0805">Transcription regulation</keyword>
<accession>A0ABT6S1S7</accession>
<feature type="domain" description="HTH tetR-type" evidence="6">
    <location>
        <begin position="6"/>
        <end position="66"/>
    </location>
</feature>
<evidence type="ECO:0000256" key="4">
    <source>
        <dbReference type="PROSITE-ProRule" id="PRU00335"/>
    </source>
</evidence>
<evidence type="ECO:0000313" key="8">
    <source>
        <dbReference type="Proteomes" id="UP001224661"/>
    </source>
</evidence>
<dbReference type="Pfam" id="PF00440">
    <property type="entry name" value="TetR_N"/>
    <property type="match status" value="1"/>
</dbReference>
<dbReference type="Proteomes" id="UP001224661">
    <property type="component" value="Unassembled WGS sequence"/>
</dbReference>
<comment type="caution">
    <text evidence="7">The sequence shown here is derived from an EMBL/GenBank/DDBJ whole genome shotgun (WGS) entry which is preliminary data.</text>
</comment>
<dbReference type="InterPro" id="IPR050109">
    <property type="entry name" value="HTH-type_TetR-like_transc_reg"/>
</dbReference>
<proteinExistence type="predicted"/>
<protein>
    <submittedName>
        <fullName evidence="7">TetR/AcrR family transcriptional regulator</fullName>
    </submittedName>
</protein>
<dbReference type="InterPro" id="IPR009057">
    <property type="entry name" value="Homeodomain-like_sf"/>
</dbReference>
<dbReference type="PANTHER" id="PTHR30055">
    <property type="entry name" value="HTH-TYPE TRANSCRIPTIONAL REGULATOR RUTR"/>
    <property type="match status" value="1"/>
</dbReference>
<reference evidence="7 8" key="1">
    <citation type="submission" date="2023-05" db="EMBL/GenBank/DDBJ databases">
        <title>Draft genome sequence of Streptomyces sp. B-S-A8 isolated from a cave soil in Thailand.</title>
        <authorList>
            <person name="Chamroensaksri N."/>
            <person name="Muangham S."/>
        </authorList>
    </citation>
    <scope>NUCLEOTIDE SEQUENCE [LARGE SCALE GENOMIC DNA]</scope>
    <source>
        <strain evidence="7 8">B-S-A8</strain>
    </source>
</reference>
<evidence type="ECO:0000313" key="7">
    <source>
        <dbReference type="EMBL" id="MDI3390399.1"/>
    </source>
</evidence>
<keyword evidence="8" id="KW-1185">Reference proteome</keyword>